<dbReference type="OrthoDB" id="413361at2759"/>
<protein>
    <recommendedName>
        <fullName evidence="3">Reverse transcriptase Ty1/copia-type domain-containing protein</fullName>
    </recommendedName>
</protein>
<dbReference type="EMBL" id="KZ679011">
    <property type="protein sequence ID" value="PSS18575.1"/>
    <property type="molecule type" value="Genomic_DNA"/>
</dbReference>
<dbReference type="RefSeq" id="XP_024720927.1">
    <property type="nucleotide sequence ID" value="XM_024860705.1"/>
</dbReference>
<keyword evidence="2" id="KW-1185">Reference proteome</keyword>
<proteinExistence type="predicted"/>
<organism evidence="1 2">
    <name type="scientific">Amorphotheca resinae ATCC 22711</name>
    <dbReference type="NCBI Taxonomy" id="857342"/>
    <lineage>
        <taxon>Eukaryota</taxon>
        <taxon>Fungi</taxon>
        <taxon>Dikarya</taxon>
        <taxon>Ascomycota</taxon>
        <taxon>Pezizomycotina</taxon>
        <taxon>Leotiomycetes</taxon>
        <taxon>Helotiales</taxon>
        <taxon>Amorphothecaceae</taxon>
        <taxon>Amorphotheca</taxon>
    </lineage>
</organism>
<reference evidence="1 2" key="1">
    <citation type="journal article" date="2018" name="New Phytol.">
        <title>Comparative genomics and transcriptomics depict ericoid mycorrhizal fungi as versatile saprotrophs and plant mutualists.</title>
        <authorList>
            <person name="Martino E."/>
            <person name="Morin E."/>
            <person name="Grelet G.A."/>
            <person name="Kuo A."/>
            <person name="Kohler A."/>
            <person name="Daghino S."/>
            <person name="Barry K.W."/>
            <person name="Cichocki N."/>
            <person name="Clum A."/>
            <person name="Dockter R.B."/>
            <person name="Hainaut M."/>
            <person name="Kuo R.C."/>
            <person name="LaButti K."/>
            <person name="Lindahl B.D."/>
            <person name="Lindquist E.A."/>
            <person name="Lipzen A."/>
            <person name="Khouja H.R."/>
            <person name="Magnuson J."/>
            <person name="Murat C."/>
            <person name="Ohm R.A."/>
            <person name="Singer S.W."/>
            <person name="Spatafora J.W."/>
            <person name="Wang M."/>
            <person name="Veneault-Fourrey C."/>
            <person name="Henrissat B."/>
            <person name="Grigoriev I.V."/>
            <person name="Martin F.M."/>
            <person name="Perotto S."/>
        </authorList>
    </citation>
    <scope>NUCLEOTIDE SEQUENCE [LARGE SCALE GENOMIC DNA]</scope>
    <source>
        <strain evidence="1 2">ATCC 22711</strain>
    </source>
</reference>
<dbReference type="Proteomes" id="UP000241818">
    <property type="component" value="Unassembled WGS sequence"/>
</dbReference>
<name>A0A2T3B1Y8_AMORE</name>
<evidence type="ECO:0000313" key="1">
    <source>
        <dbReference type="EMBL" id="PSS18575.1"/>
    </source>
</evidence>
<evidence type="ECO:0000313" key="2">
    <source>
        <dbReference type="Proteomes" id="UP000241818"/>
    </source>
</evidence>
<accession>A0A2T3B1Y8</accession>
<sequence length="60" mass="6875">MSILLRYLTNPFANYISAIKHALRYLKGTPNLGIIYRIGKGALEGLYRYSDLDYASYIKT</sequence>
<dbReference type="AlphaFoldDB" id="A0A2T3B1Y8"/>
<dbReference type="InParanoid" id="A0A2T3B1Y8"/>
<evidence type="ECO:0008006" key="3">
    <source>
        <dbReference type="Google" id="ProtNLM"/>
    </source>
</evidence>
<gene>
    <name evidence="1" type="ORF">M430DRAFT_101434</name>
</gene>
<dbReference type="GeneID" id="36568786"/>